<feature type="signal peptide" evidence="1">
    <location>
        <begin position="1"/>
        <end position="27"/>
    </location>
</feature>
<feature type="chain" id="PRO_5019453143" description="TATA-box binding protein" evidence="1">
    <location>
        <begin position="28"/>
        <end position="239"/>
    </location>
</feature>
<dbReference type="SUPFAM" id="SSF143842">
    <property type="entry name" value="YwmB-like"/>
    <property type="match status" value="1"/>
</dbReference>
<evidence type="ECO:0000313" key="3">
    <source>
        <dbReference type="Proteomes" id="UP000287872"/>
    </source>
</evidence>
<accession>A0A401UG61</accession>
<evidence type="ECO:0000313" key="2">
    <source>
        <dbReference type="EMBL" id="GCD08557.1"/>
    </source>
</evidence>
<dbReference type="EMBL" id="BHYK01000001">
    <property type="protein sequence ID" value="GCD08557.1"/>
    <property type="molecule type" value="Genomic_DNA"/>
</dbReference>
<dbReference type="AlphaFoldDB" id="A0A401UG61"/>
<dbReference type="Pfam" id="PF08680">
    <property type="entry name" value="DUF1779"/>
    <property type="match status" value="1"/>
</dbReference>
<organism evidence="2 3">
    <name type="scientific">Clostridium tagluense</name>
    <dbReference type="NCBI Taxonomy" id="360422"/>
    <lineage>
        <taxon>Bacteria</taxon>
        <taxon>Bacillati</taxon>
        <taxon>Bacillota</taxon>
        <taxon>Clostridia</taxon>
        <taxon>Eubacteriales</taxon>
        <taxon>Clostridiaceae</taxon>
        <taxon>Clostridium</taxon>
    </lineage>
</organism>
<evidence type="ECO:0008006" key="4">
    <source>
        <dbReference type="Google" id="ProtNLM"/>
    </source>
</evidence>
<gene>
    <name evidence="2" type="ORF">Ctaglu_01800</name>
</gene>
<proteinExistence type="predicted"/>
<dbReference type="InterPro" id="IPR036209">
    <property type="entry name" value="YwmB-like_sf"/>
</dbReference>
<comment type="caution">
    <text evidence="2">The sequence shown here is derived from an EMBL/GenBank/DDBJ whole genome shotgun (WGS) entry which is preliminary data.</text>
</comment>
<keyword evidence="1" id="KW-0732">Signal</keyword>
<sequence length="239" mass="27087">MKRKSIALLCIVLCRIILQINVISSNAQEKVNLFDEILVQTKSKTVEYGLKACFKTGEDPKTVCNYLIKNLQFDNSEIKSNNYENEDSYCIEFSNGSLKGYIEALKHNNENVITISISKIDNQNGLESLKNKISHAIPSRGENIKYFQYLKAKILESSISEFNEDTYAVNKRIIKILKSHGTCNIETVNINNGLSTIAYTKQYGSMVNNNKLIDFNYAVCNYSSGRYIIIGTPEIITTY</sequence>
<dbReference type="OrthoDB" id="1934444at2"/>
<dbReference type="RefSeq" id="WP_124997125.1">
    <property type="nucleotide sequence ID" value="NZ_BHYK01000001.1"/>
</dbReference>
<dbReference type="InterPro" id="IPR014794">
    <property type="entry name" value="DUF1779"/>
</dbReference>
<name>A0A401UG61_9CLOT</name>
<reference evidence="2 3" key="1">
    <citation type="submission" date="2018-11" db="EMBL/GenBank/DDBJ databases">
        <title>Genome sequencing and assembly of Clostridium tagluense strain A121.</title>
        <authorList>
            <person name="Murakami T."/>
            <person name="Segawa T."/>
            <person name="Shcherbakova V.A."/>
            <person name="Mori H."/>
            <person name="Yoshimura Y."/>
        </authorList>
    </citation>
    <scope>NUCLEOTIDE SEQUENCE [LARGE SCALE GENOMIC DNA]</scope>
    <source>
        <strain evidence="2 3">A121</strain>
    </source>
</reference>
<protein>
    <recommendedName>
        <fullName evidence="4">TATA-box binding protein</fullName>
    </recommendedName>
</protein>
<evidence type="ECO:0000256" key="1">
    <source>
        <dbReference type="SAM" id="SignalP"/>
    </source>
</evidence>
<keyword evidence="3" id="KW-1185">Reference proteome</keyword>
<dbReference type="Proteomes" id="UP000287872">
    <property type="component" value="Unassembled WGS sequence"/>
</dbReference>